<feature type="transmembrane region" description="Helical" evidence="6">
    <location>
        <begin position="62"/>
        <end position="86"/>
    </location>
</feature>
<name>A0A9D1TNU9_9BACT</name>
<keyword evidence="4 6" id="KW-1133">Transmembrane helix</keyword>
<evidence type="ECO:0000256" key="6">
    <source>
        <dbReference type="SAM" id="Phobius"/>
    </source>
</evidence>
<keyword evidence="5 6" id="KW-0472">Membrane</keyword>
<dbReference type="AlphaFoldDB" id="A0A9D1TNU9"/>
<organism evidence="8 9">
    <name type="scientific">Candidatus Desulfovibrio intestinipullorum</name>
    <dbReference type="NCBI Taxonomy" id="2838536"/>
    <lineage>
        <taxon>Bacteria</taxon>
        <taxon>Pseudomonadati</taxon>
        <taxon>Thermodesulfobacteriota</taxon>
        <taxon>Desulfovibrionia</taxon>
        <taxon>Desulfovibrionales</taxon>
        <taxon>Desulfovibrionaceae</taxon>
        <taxon>Desulfovibrio</taxon>
    </lineage>
</organism>
<feature type="transmembrane region" description="Helical" evidence="6">
    <location>
        <begin position="355"/>
        <end position="378"/>
    </location>
</feature>
<evidence type="ECO:0000256" key="3">
    <source>
        <dbReference type="ARBA" id="ARBA00022692"/>
    </source>
</evidence>
<evidence type="ECO:0000256" key="4">
    <source>
        <dbReference type="ARBA" id="ARBA00022989"/>
    </source>
</evidence>
<feature type="transmembrane region" description="Helical" evidence="6">
    <location>
        <begin position="27"/>
        <end position="50"/>
    </location>
</feature>
<keyword evidence="2" id="KW-0813">Transport</keyword>
<dbReference type="PANTHER" id="PTHR10283">
    <property type="entry name" value="SOLUTE CARRIER FAMILY 13 MEMBER"/>
    <property type="match status" value="1"/>
</dbReference>
<comment type="subcellular location">
    <subcellularLocation>
        <location evidence="1">Membrane</location>
        <topology evidence="1">Multi-pass membrane protein</topology>
    </subcellularLocation>
</comment>
<evidence type="ECO:0000256" key="5">
    <source>
        <dbReference type="ARBA" id="ARBA00023136"/>
    </source>
</evidence>
<evidence type="ECO:0000256" key="1">
    <source>
        <dbReference type="ARBA" id="ARBA00004141"/>
    </source>
</evidence>
<gene>
    <name evidence="8" type="ORF">H9894_02285</name>
</gene>
<evidence type="ECO:0000259" key="7">
    <source>
        <dbReference type="Pfam" id="PF03600"/>
    </source>
</evidence>
<evidence type="ECO:0000313" key="9">
    <source>
        <dbReference type="Proteomes" id="UP000886752"/>
    </source>
</evidence>
<feature type="domain" description="Citrate transporter-like" evidence="7">
    <location>
        <begin position="74"/>
        <end position="449"/>
    </location>
</feature>
<dbReference type="PANTHER" id="PTHR10283:SF82">
    <property type="entry name" value="SOLUTE CARRIER FAMILY 13 MEMBER 2"/>
    <property type="match status" value="1"/>
</dbReference>
<dbReference type="GO" id="GO:0022857">
    <property type="term" value="F:transmembrane transporter activity"/>
    <property type="evidence" value="ECO:0007669"/>
    <property type="project" value="TreeGrafter"/>
</dbReference>
<feature type="transmembrane region" description="Helical" evidence="6">
    <location>
        <begin position="444"/>
        <end position="467"/>
    </location>
</feature>
<feature type="transmembrane region" description="Helical" evidence="6">
    <location>
        <begin position="286"/>
        <end position="305"/>
    </location>
</feature>
<feature type="transmembrane region" description="Helical" evidence="6">
    <location>
        <begin position="479"/>
        <end position="498"/>
    </location>
</feature>
<reference evidence="8" key="1">
    <citation type="journal article" date="2021" name="PeerJ">
        <title>Extensive microbial diversity within the chicken gut microbiome revealed by metagenomics and culture.</title>
        <authorList>
            <person name="Gilroy R."/>
            <person name="Ravi A."/>
            <person name="Getino M."/>
            <person name="Pursley I."/>
            <person name="Horton D.L."/>
            <person name="Alikhan N.F."/>
            <person name="Baker D."/>
            <person name="Gharbi K."/>
            <person name="Hall N."/>
            <person name="Watson M."/>
            <person name="Adriaenssens E.M."/>
            <person name="Foster-Nyarko E."/>
            <person name="Jarju S."/>
            <person name="Secka A."/>
            <person name="Antonio M."/>
            <person name="Oren A."/>
            <person name="Chaudhuri R.R."/>
            <person name="La Ragione R."/>
            <person name="Hildebrand F."/>
            <person name="Pallen M.J."/>
        </authorList>
    </citation>
    <scope>NUCLEOTIDE SEQUENCE</scope>
    <source>
        <strain evidence="8">ChiHecec2B26-446</strain>
    </source>
</reference>
<reference evidence="8" key="2">
    <citation type="submission" date="2021-04" db="EMBL/GenBank/DDBJ databases">
        <authorList>
            <person name="Gilroy R."/>
        </authorList>
    </citation>
    <scope>NUCLEOTIDE SEQUENCE</scope>
    <source>
        <strain evidence="8">ChiHecec2B26-446</strain>
    </source>
</reference>
<accession>A0A9D1TNU9</accession>
<feature type="transmembrane region" description="Helical" evidence="6">
    <location>
        <begin position="231"/>
        <end position="257"/>
    </location>
</feature>
<evidence type="ECO:0000313" key="8">
    <source>
        <dbReference type="EMBL" id="HIW00003.1"/>
    </source>
</evidence>
<dbReference type="EMBL" id="DXHV01000026">
    <property type="protein sequence ID" value="HIW00003.1"/>
    <property type="molecule type" value="Genomic_DNA"/>
</dbReference>
<feature type="transmembrane region" description="Helical" evidence="6">
    <location>
        <begin position="98"/>
        <end position="121"/>
    </location>
</feature>
<protein>
    <submittedName>
        <fullName evidence="8">Anion permease</fullName>
    </submittedName>
</protein>
<dbReference type="Proteomes" id="UP000886752">
    <property type="component" value="Unassembled WGS sequence"/>
</dbReference>
<feature type="transmembrane region" description="Helical" evidence="6">
    <location>
        <begin position="190"/>
        <end position="211"/>
    </location>
</feature>
<feature type="transmembrane region" description="Helical" evidence="6">
    <location>
        <begin position="141"/>
        <end position="169"/>
    </location>
</feature>
<dbReference type="GO" id="GO:0005886">
    <property type="term" value="C:plasma membrane"/>
    <property type="evidence" value="ECO:0007669"/>
    <property type="project" value="TreeGrafter"/>
</dbReference>
<feature type="transmembrane region" description="Helical" evidence="6">
    <location>
        <begin position="317"/>
        <end position="334"/>
    </location>
</feature>
<sequence length="513" mass="55270">MGSSNCAPEESTRLITLLGISKTPFEWFALVLGPVIYFAFLFAPLGGTITQQGGLGIIAWSAWWWGTGCLPTGYVMAVPILGTAFLPGMKFGPVLQTLIHPGIGMILGPALIVCMWSRWGFTRRMALFCLSKVGTSVRAQAVTWLLLSASISFFVANVVIAIAMTPIALEMLKAVGYDTASKLRKSKECMLIVIAIGIGASVGGFLTPMAGGQAVITWTQLSEALGFQVSMISFTVTMFVPVILSLIPVAILFGCIFPVDIKSFAGSTDFFKQQLRELGPLTKSEIWGIVIFLLAIALPFLMPVWRPYLPESLDINPSLIFTCVTVILAILPAPDQGAPVKPFPYQPNERLLSFNAIKILPVQAFLIWPTAMSISLLVNMTGTTTLLAQVIDGFWNLEPYTGTGLFTLFCGVLGNAASDTGAAGMIAPILAKATLESGVNPVPWLLMMGYTVNFAFMVPSATGTMALPIALEGKASWRLPVYGFFCSVACCLVSWAFWGTVLARNWTFFMTLS</sequence>
<dbReference type="InterPro" id="IPR004680">
    <property type="entry name" value="Cit_transptr-like_dom"/>
</dbReference>
<keyword evidence="3 6" id="KW-0812">Transmembrane</keyword>
<proteinExistence type="predicted"/>
<dbReference type="Pfam" id="PF03600">
    <property type="entry name" value="CitMHS"/>
    <property type="match status" value="1"/>
</dbReference>
<evidence type="ECO:0000256" key="2">
    <source>
        <dbReference type="ARBA" id="ARBA00022448"/>
    </source>
</evidence>
<comment type="caution">
    <text evidence="8">The sequence shown here is derived from an EMBL/GenBank/DDBJ whole genome shotgun (WGS) entry which is preliminary data.</text>
</comment>